<dbReference type="Gene3D" id="3.30.460.40">
    <property type="match status" value="1"/>
</dbReference>
<dbReference type="Proteomes" id="UP000256779">
    <property type="component" value="Unassembled WGS sequence"/>
</dbReference>
<accession>A0A3D9KZZ6</accession>
<gene>
    <name evidence="1" type="ORF">C7460_1211</name>
</gene>
<evidence type="ECO:0000313" key="1">
    <source>
        <dbReference type="EMBL" id="RED94314.1"/>
    </source>
</evidence>
<dbReference type="RefSeq" id="WP_115869560.1">
    <property type="nucleotide sequence ID" value="NZ_QREG01000021.1"/>
</dbReference>
<sequence length="169" mass="19699">MEKELSDQVKELSLSLNNHEVAYLFVGGVAISYYGEPRPSANLPKEVVYDIDVWYLATNENFIKLIRAISDISPELKDDLARIVFDPMKTFIKFHKEAFHFDFLPVLVAFYLKDFDRCYQDKELGEIDGVQIPILSRKDLLLDKERLSRDKDLADIENLKKNSYRGFSR</sequence>
<dbReference type="SUPFAM" id="SSF81301">
    <property type="entry name" value="Nucleotidyltransferase"/>
    <property type="match status" value="1"/>
</dbReference>
<organism evidence="1 2">
    <name type="scientific">Marinoscillum furvescens DSM 4134</name>
    <dbReference type="NCBI Taxonomy" id="1122208"/>
    <lineage>
        <taxon>Bacteria</taxon>
        <taxon>Pseudomonadati</taxon>
        <taxon>Bacteroidota</taxon>
        <taxon>Cytophagia</taxon>
        <taxon>Cytophagales</taxon>
        <taxon>Reichenbachiellaceae</taxon>
        <taxon>Marinoscillum</taxon>
    </lineage>
</organism>
<keyword evidence="2" id="KW-1185">Reference proteome</keyword>
<evidence type="ECO:0000313" key="2">
    <source>
        <dbReference type="Proteomes" id="UP000256779"/>
    </source>
</evidence>
<dbReference type="AlphaFoldDB" id="A0A3D9KZZ6"/>
<proteinExistence type="predicted"/>
<comment type="caution">
    <text evidence="1">The sequence shown here is derived from an EMBL/GenBank/DDBJ whole genome shotgun (WGS) entry which is preliminary data.</text>
</comment>
<dbReference type="EMBL" id="QREG01000021">
    <property type="protein sequence ID" value="RED94314.1"/>
    <property type="molecule type" value="Genomic_DNA"/>
</dbReference>
<dbReference type="InterPro" id="IPR043519">
    <property type="entry name" value="NT_sf"/>
</dbReference>
<name>A0A3D9KZZ6_MARFU</name>
<dbReference type="OrthoDB" id="121150at2"/>
<protein>
    <recommendedName>
        <fullName evidence="3">Nucleotidyltransferase</fullName>
    </recommendedName>
</protein>
<evidence type="ECO:0008006" key="3">
    <source>
        <dbReference type="Google" id="ProtNLM"/>
    </source>
</evidence>
<reference evidence="1 2" key="1">
    <citation type="submission" date="2018-07" db="EMBL/GenBank/DDBJ databases">
        <title>Genomic Encyclopedia of Type Strains, Phase IV (KMG-IV): sequencing the most valuable type-strain genomes for metagenomic binning, comparative biology and taxonomic classification.</title>
        <authorList>
            <person name="Goeker M."/>
        </authorList>
    </citation>
    <scope>NUCLEOTIDE SEQUENCE [LARGE SCALE GENOMIC DNA]</scope>
    <source>
        <strain evidence="1 2">DSM 4134</strain>
    </source>
</reference>